<feature type="compositionally biased region" description="Low complexity" evidence="1">
    <location>
        <begin position="55"/>
        <end position="69"/>
    </location>
</feature>
<accession>A0A0F9SB58</accession>
<organism evidence="2">
    <name type="scientific">marine sediment metagenome</name>
    <dbReference type="NCBI Taxonomy" id="412755"/>
    <lineage>
        <taxon>unclassified sequences</taxon>
        <taxon>metagenomes</taxon>
        <taxon>ecological metagenomes</taxon>
    </lineage>
</organism>
<sequence>MAELVYQTWERITGRPWSDAHKGGFTTGTYAENIALQKRLLGGWNPYAPKPAPKAAPKAAPKPAARRPASTPDPLQIQPGMWLQIQQENIALQKYIADQNERAQKEQAAQLRRTTELQLSTNPIDFVAYELYKRGLEAKGFDPQAASQSNTDIQAMMEQLVGGEGETGRLLGEFGVDIPGTEQWSRSQFRGLAQSEQDILSSFLRAGVETSGGEVSIDPGDYYRRLAEGFVPTLQKPTTRYQF</sequence>
<feature type="region of interest" description="Disordered" evidence="1">
    <location>
        <begin position="47"/>
        <end position="76"/>
    </location>
</feature>
<reference evidence="2" key="1">
    <citation type="journal article" date="2015" name="Nature">
        <title>Complex archaea that bridge the gap between prokaryotes and eukaryotes.</title>
        <authorList>
            <person name="Spang A."/>
            <person name="Saw J.H."/>
            <person name="Jorgensen S.L."/>
            <person name="Zaremba-Niedzwiedzka K."/>
            <person name="Martijn J."/>
            <person name="Lind A.E."/>
            <person name="van Eijk R."/>
            <person name="Schleper C."/>
            <person name="Guy L."/>
            <person name="Ettema T.J."/>
        </authorList>
    </citation>
    <scope>NUCLEOTIDE SEQUENCE</scope>
</reference>
<comment type="caution">
    <text evidence="2">The sequence shown here is derived from an EMBL/GenBank/DDBJ whole genome shotgun (WGS) entry which is preliminary data.</text>
</comment>
<evidence type="ECO:0000256" key="1">
    <source>
        <dbReference type="SAM" id="MobiDB-lite"/>
    </source>
</evidence>
<name>A0A0F9SB58_9ZZZZ</name>
<gene>
    <name evidence="2" type="ORF">LCGC14_0872820</name>
</gene>
<protein>
    <submittedName>
        <fullName evidence="2">Uncharacterized protein</fullName>
    </submittedName>
</protein>
<evidence type="ECO:0000313" key="2">
    <source>
        <dbReference type="EMBL" id="KKN26618.1"/>
    </source>
</evidence>
<dbReference type="AlphaFoldDB" id="A0A0F9SB58"/>
<proteinExistence type="predicted"/>
<dbReference type="EMBL" id="LAZR01002705">
    <property type="protein sequence ID" value="KKN26618.1"/>
    <property type="molecule type" value="Genomic_DNA"/>
</dbReference>